<evidence type="ECO:0000313" key="6">
    <source>
        <dbReference type="EMBL" id="HEH34711.1"/>
    </source>
</evidence>
<evidence type="ECO:0000256" key="2">
    <source>
        <dbReference type="ARBA" id="ARBA00022692"/>
    </source>
</evidence>
<dbReference type="Gene3D" id="1.10.357.140">
    <property type="entry name" value="UbiA prenyltransferase"/>
    <property type="match status" value="1"/>
</dbReference>
<sequence>MHSLKRSLKAFWQLLRLEHGLMYGLGVVIGIILGNGASPDLFILGFLTALFFQASAFAMNDYLDYEVDVVNKRYDRPLVRGDISRRMALILSILFFPLGCLTSFLISVQALIFAATLSALGHLYNYKLKEFGFIGNVYIAFTMSAPFIFGGIISKMTYEVLILSLIAFLCGVGREVMKGIEDVEGDKIRNVRSVARIYGIESAVKISSALFLASAFLSFLPPLLIPEYFDIKYLFPVLLTDLILFRVVLALRKSREISRFRKETLIAMLLGLIGFLAGAF</sequence>
<feature type="transmembrane region" description="Helical" evidence="5">
    <location>
        <begin position="233"/>
        <end position="251"/>
    </location>
</feature>
<keyword evidence="2 5" id="KW-0812">Transmembrane</keyword>
<dbReference type="InterPro" id="IPR050475">
    <property type="entry name" value="Prenyltransferase_related"/>
</dbReference>
<dbReference type="PANTHER" id="PTHR42723:SF1">
    <property type="entry name" value="CHLOROPHYLL SYNTHASE, CHLOROPLASTIC"/>
    <property type="match status" value="1"/>
</dbReference>
<evidence type="ECO:0000256" key="1">
    <source>
        <dbReference type="ARBA" id="ARBA00004651"/>
    </source>
</evidence>
<dbReference type="GO" id="GO:0005886">
    <property type="term" value="C:plasma membrane"/>
    <property type="evidence" value="ECO:0007669"/>
    <property type="project" value="UniProtKB-SubCell"/>
</dbReference>
<evidence type="ECO:0000256" key="3">
    <source>
        <dbReference type="ARBA" id="ARBA00022989"/>
    </source>
</evidence>
<organism evidence="6">
    <name type="scientific">Archaeoglobus fulgidus</name>
    <dbReference type="NCBI Taxonomy" id="2234"/>
    <lineage>
        <taxon>Archaea</taxon>
        <taxon>Methanobacteriati</taxon>
        <taxon>Methanobacteriota</taxon>
        <taxon>Archaeoglobi</taxon>
        <taxon>Archaeoglobales</taxon>
        <taxon>Archaeoglobaceae</taxon>
        <taxon>Archaeoglobus</taxon>
    </lineage>
</organism>
<comment type="subcellular location">
    <subcellularLocation>
        <location evidence="1">Cell membrane</location>
        <topology evidence="1">Multi-pass membrane protein</topology>
    </subcellularLocation>
</comment>
<dbReference type="InterPro" id="IPR000537">
    <property type="entry name" value="UbiA_prenyltransferase"/>
</dbReference>
<dbReference type="Gene3D" id="1.20.120.1780">
    <property type="entry name" value="UbiA prenyltransferase"/>
    <property type="match status" value="1"/>
</dbReference>
<feature type="transmembrane region" description="Helical" evidence="5">
    <location>
        <begin position="83"/>
        <end position="104"/>
    </location>
</feature>
<evidence type="ECO:0000256" key="4">
    <source>
        <dbReference type="ARBA" id="ARBA00023136"/>
    </source>
</evidence>
<keyword evidence="3 5" id="KW-1133">Transmembrane helix</keyword>
<proteinExistence type="predicted"/>
<protein>
    <submittedName>
        <fullName evidence="6">Prenyltransferase</fullName>
    </submittedName>
</protein>
<gene>
    <name evidence="6" type="ORF">ENP88_00850</name>
</gene>
<keyword evidence="4 5" id="KW-0472">Membrane</keyword>
<feature type="transmembrane region" description="Helical" evidence="5">
    <location>
        <begin position="20"/>
        <end position="37"/>
    </location>
</feature>
<comment type="caution">
    <text evidence="6">The sequence shown here is derived from an EMBL/GenBank/DDBJ whole genome shotgun (WGS) entry which is preliminary data.</text>
</comment>
<name>A0A7J2THZ6_ARCFL</name>
<feature type="transmembrane region" description="Helical" evidence="5">
    <location>
        <begin position="263"/>
        <end position="279"/>
    </location>
</feature>
<feature type="transmembrane region" description="Helical" evidence="5">
    <location>
        <begin position="133"/>
        <end position="154"/>
    </location>
</feature>
<keyword evidence="6" id="KW-0808">Transferase</keyword>
<feature type="transmembrane region" description="Helical" evidence="5">
    <location>
        <begin position="43"/>
        <end position="63"/>
    </location>
</feature>
<dbReference type="CDD" id="cd13961">
    <property type="entry name" value="PT_UbiA_DGGGPS"/>
    <property type="match status" value="1"/>
</dbReference>
<dbReference type="AlphaFoldDB" id="A0A7J2THZ6"/>
<dbReference type="Pfam" id="PF01040">
    <property type="entry name" value="UbiA"/>
    <property type="match status" value="1"/>
</dbReference>
<dbReference type="InterPro" id="IPR044878">
    <property type="entry name" value="UbiA_sf"/>
</dbReference>
<dbReference type="GO" id="GO:0016765">
    <property type="term" value="F:transferase activity, transferring alkyl or aryl (other than methyl) groups"/>
    <property type="evidence" value="ECO:0007669"/>
    <property type="project" value="InterPro"/>
</dbReference>
<dbReference type="NCBIfam" id="NF009523">
    <property type="entry name" value="PRK12884.1"/>
    <property type="match status" value="1"/>
</dbReference>
<dbReference type="EMBL" id="DSLA01000018">
    <property type="protein sequence ID" value="HEH34711.1"/>
    <property type="molecule type" value="Genomic_DNA"/>
</dbReference>
<evidence type="ECO:0000256" key="5">
    <source>
        <dbReference type="SAM" id="Phobius"/>
    </source>
</evidence>
<feature type="transmembrane region" description="Helical" evidence="5">
    <location>
        <begin position="198"/>
        <end position="221"/>
    </location>
</feature>
<accession>A0A7J2THZ6</accession>
<dbReference type="PANTHER" id="PTHR42723">
    <property type="entry name" value="CHLOROPHYLL SYNTHASE"/>
    <property type="match status" value="1"/>
</dbReference>
<reference evidence="6" key="1">
    <citation type="journal article" date="2020" name="mSystems">
        <title>Genome- and Community-Level Interaction Insights into Carbon Utilization and Element Cycling Functions of Hydrothermarchaeota in Hydrothermal Sediment.</title>
        <authorList>
            <person name="Zhou Z."/>
            <person name="Liu Y."/>
            <person name="Xu W."/>
            <person name="Pan J."/>
            <person name="Luo Z.H."/>
            <person name="Li M."/>
        </authorList>
    </citation>
    <scope>NUCLEOTIDE SEQUENCE [LARGE SCALE GENOMIC DNA]</scope>
    <source>
        <strain evidence="6">SpSt-26</strain>
    </source>
</reference>